<evidence type="ECO:0000313" key="2">
    <source>
        <dbReference type="EMBL" id="SFO29539.1"/>
    </source>
</evidence>
<name>A0A1I5G108_9PSEU</name>
<dbReference type="PANTHER" id="PTHR35908:SF1">
    <property type="entry name" value="CONSERVED PROTEIN"/>
    <property type="match status" value="1"/>
</dbReference>
<organism evidence="2 3">
    <name type="scientific">Amycolatopsis rubida</name>
    <dbReference type="NCBI Taxonomy" id="112413"/>
    <lineage>
        <taxon>Bacteria</taxon>
        <taxon>Bacillati</taxon>
        <taxon>Actinomycetota</taxon>
        <taxon>Actinomycetes</taxon>
        <taxon>Pseudonocardiales</taxon>
        <taxon>Pseudonocardiaceae</taxon>
        <taxon>Amycolatopsis</taxon>
    </lineage>
</organism>
<dbReference type="STRING" id="112413.SAMN05421854_1011380"/>
<proteinExistence type="predicted"/>
<dbReference type="AlphaFoldDB" id="A0A1I5G108"/>
<feature type="domain" description="Glyoxalase-like" evidence="1">
    <location>
        <begin position="7"/>
        <end position="139"/>
    </location>
</feature>
<dbReference type="Gene3D" id="3.10.180.10">
    <property type="entry name" value="2,3-Dihydroxybiphenyl 1,2-Dioxygenase, domain 1"/>
    <property type="match status" value="1"/>
</dbReference>
<sequence>MTVTIDLTLDCTNAQLLAAFWKTALGYVDEPLPPPFSTREEWLAQFDLPEDESAEDGAWLCHPEGAGPQLTILKVPEPKTAKNRLHIDIRVPGDGEPAQQWARIKAEAERLVAAGGSILAEDEGHHVVMADPEGNEFCVAAASA</sequence>
<dbReference type="EMBL" id="FOWC01000001">
    <property type="protein sequence ID" value="SFO29539.1"/>
    <property type="molecule type" value="Genomic_DNA"/>
</dbReference>
<evidence type="ECO:0000313" key="3">
    <source>
        <dbReference type="Proteomes" id="UP000199137"/>
    </source>
</evidence>
<reference evidence="2 3" key="1">
    <citation type="submission" date="2016-10" db="EMBL/GenBank/DDBJ databases">
        <authorList>
            <person name="de Groot N.N."/>
        </authorList>
    </citation>
    <scope>NUCLEOTIDE SEQUENCE [LARGE SCALE GENOMIC DNA]</scope>
    <source>
        <strain evidence="2 3">DSM 44637</strain>
    </source>
</reference>
<evidence type="ECO:0000259" key="1">
    <source>
        <dbReference type="Pfam" id="PF18029"/>
    </source>
</evidence>
<dbReference type="RefSeq" id="WP_093572480.1">
    <property type="nucleotide sequence ID" value="NZ_FOWC01000001.1"/>
</dbReference>
<gene>
    <name evidence="2" type="ORF">SAMN05421854_1011380</name>
</gene>
<accession>A0A1I5G108</accession>
<dbReference type="InterPro" id="IPR041581">
    <property type="entry name" value="Glyoxalase_6"/>
</dbReference>
<dbReference type="PANTHER" id="PTHR35908">
    <property type="entry name" value="HYPOTHETICAL FUSION PROTEIN"/>
    <property type="match status" value="1"/>
</dbReference>
<protein>
    <recommendedName>
        <fullName evidence="1">Glyoxalase-like domain-containing protein</fullName>
    </recommendedName>
</protein>
<dbReference type="SUPFAM" id="SSF54593">
    <property type="entry name" value="Glyoxalase/Bleomycin resistance protein/Dihydroxybiphenyl dioxygenase"/>
    <property type="match status" value="1"/>
</dbReference>
<dbReference type="Pfam" id="PF18029">
    <property type="entry name" value="Glyoxalase_6"/>
    <property type="match status" value="1"/>
</dbReference>
<dbReference type="OrthoDB" id="3212826at2"/>
<dbReference type="InterPro" id="IPR029068">
    <property type="entry name" value="Glyas_Bleomycin-R_OHBP_Dase"/>
</dbReference>
<dbReference type="Proteomes" id="UP000199137">
    <property type="component" value="Unassembled WGS sequence"/>
</dbReference>